<dbReference type="EMBL" id="NBSK02000001">
    <property type="protein sequence ID" value="KAJ0225029.1"/>
    <property type="molecule type" value="Genomic_DNA"/>
</dbReference>
<evidence type="ECO:0000313" key="1">
    <source>
        <dbReference type="EMBL" id="KAJ0225029.1"/>
    </source>
</evidence>
<keyword evidence="2" id="KW-1185">Reference proteome</keyword>
<reference evidence="1 2" key="1">
    <citation type="journal article" date="2017" name="Nat. Commun.">
        <title>Genome assembly with in vitro proximity ligation data and whole-genome triplication in lettuce.</title>
        <authorList>
            <person name="Reyes-Chin-Wo S."/>
            <person name="Wang Z."/>
            <person name="Yang X."/>
            <person name="Kozik A."/>
            <person name="Arikit S."/>
            <person name="Song C."/>
            <person name="Xia L."/>
            <person name="Froenicke L."/>
            <person name="Lavelle D.O."/>
            <person name="Truco M.J."/>
            <person name="Xia R."/>
            <person name="Zhu S."/>
            <person name="Xu C."/>
            <person name="Xu H."/>
            <person name="Xu X."/>
            <person name="Cox K."/>
            <person name="Korf I."/>
            <person name="Meyers B.C."/>
            <person name="Michelmore R.W."/>
        </authorList>
    </citation>
    <scope>NUCLEOTIDE SEQUENCE [LARGE SCALE GENOMIC DNA]</scope>
    <source>
        <strain evidence="2">cv. Salinas</strain>
        <tissue evidence="1">Seedlings</tissue>
    </source>
</reference>
<comment type="caution">
    <text evidence="1">The sequence shown here is derived from an EMBL/GenBank/DDBJ whole genome shotgun (WGS) entry which is preliminary data.</text>
</comment>
<evidence type="ECO:0000313" key="2">
    <source>
        <dbReference type="Proteomes" id="UP000235145"/>
    </source>
</evidence>
<dbReference type="PANTHER" id="PTHR47718">
    <property type="entry name" value="OS01G0519700 PROTEIN"/>
    <property type="match status" value="1"/>
</dbReference>
<gene>
    <name evidence="1" type="ORF">LSAT_V11C100002290</name>
</gene>
<name>A0A9R1WJN6_LACSA</name>
<protein>
    <submittedName>
        <fullName evidence="1">Uncharacterized protein</fullName>
    </submittedName>
</protein>
<accession>A0A9R1WJN6</accession>
<dbReference type="AlphaFoldDB" id="A0A9R1WJN6"/>
<proteinExistence type="predicted"/>
<dbReference type="Proteomes" id="UP000235145">
    <property type="component" value="Unassembled WGS sequence"/>
</dbReference>
<dbReference type="PANTHER" id="PTHR47718:SF17">
    <property type="entry name" value="PROTEIN FAR1-RELATED SEQUENCE 5-LIKE"/>
    <property type="match status" value="1"/>
</dbReference>
<sequence>MKFMLIFVLFTVINNHKRYITFGSRLLSSESIESYSLLQHAFKKAFLKEPNVIVLDQYTAIYKRYRWYSRVIKNMRSKENDHDSTYTKPDFKTGLKLEVEAAEIFTTNAFFDIQSEIIALMVTYMSITLEESKELRRFIIKDTDKHP</sequence>
<organism evidence="1 2">
    <name type="scientific">Lactuca sativa</name>
    <name type="common">Garden lettuce</name>
    <dbReference type="NCBI Taxonomy" id="4236"/>
    <lineage>
        <taxon>Eukaryota</taxon>
        <taxon>Viridiplantae</taxon>
        <taxon>Streptophyta</taxon>
        <taxon>Embryophyta</taxon>
        <taxon>Tracheophyta</taxon>
        <taxon>Spermatophyta</taxon>
        <taxon>Magnoliopsida</taxon>
        <taxon>eudicotyledons</taxon>
        <taxon>Gunneridae</taxon>
        <taxon>Pentapetalae</taxon>
        <taxon>asterids</taxon>
        <taxon>campanulids</taxon>
        <taxon>Asterales</taxon>
        <taxon>Asteraceae</taxon>
        <taxon>Cichorioideae</taxon>
        <taxon>Cichorieae</taxon>
        <taxon>Lactucinae</taxon>
        <taxon>Lactuca</taxon>
    </lineage>
</organism>